<dbReference type="EMBL" id="EAAA01000416">
    <property type="status" value="NOT_ANNOTATED_CDS"/>
    <property type="molecule type" value="Genomic_DNA"/>
</dbReference>
<dbReference type="Proteomes" id="UP000008144">
    <property type="component" value="Chromosome 1"/>
</dbReference>
<keyword evidence="2" id="KW-1185">Reference proteome</keyword>
<dbReference type="AlphaFoldDB" id="H2XXL1"/>
<dbReference type="Ensembl" id="ENSCINT00000030862.1">
    <property type="protein sequence ID" value="ENSCINP00000034395.1"/>
    <property type="gene ID" value="ENSCING00000021477.1"/>
</dbReference>
<reference evidence="1" key="2">
    <citation type="journal article" date="2008" name="Genome Biol.">
        <title>Improved genome assembly and evidence-based global gene model set for the chordate Ciona intestinalis: new insight into intron and operon populations.</title>
        <authorList>
            <person name="Satou Y."/>
            <person name="Mineta K."/>
            <person name="Ogasawara M."/>
            <person name="Sasakura Y."/>
            <person name="Shoguchi E."/>
            <person name="Ueno K."/>
            <person name="Yamada L."/>
            <person name="Matsumoto J."/>
            <person name="Wasserscheid J."/>
            <person name="Dewar K."/>
            <person name="Wiley G.B."/>
            <person name="Macmil S.L."/>
            <person name="Roe B.A."/>
            <person name="Zeller R.W."/>
            <person name="Hastings K.E."/>
            <person name="Lemaire P."/>
            <person name="Lindquist E."/>
            <person name="Endo T."/>
            <person name="Hotta K."/>
            <person name="Inaba K."/>
        </authorList>
    </citation>
    <scope>NUCLEOTIDE SEQUENCE [LARGE SCALE GENOMIC DNA]</scope>
    <source>
        <strain evidence="1">wild type</strain>
    </source>
</reference>
<accession>H2XXL1</accession>
<sequence>MELCPGCETELDPVVTPSGWIRRCIKCNINDLPMKQNYQ</sequence>
<evidence type="ECO:0000313" key="2">
    <source>
        <dbReference type="Proteomes" id="UP000008144"/>
    </source>
</evidence>
<reference evidence="2" key="1">
    <citation type="journal article" date="2002" name="Science">
        <title>The draft genome of Ciona intestinalis: insights into chordate and vertebrate origins.</title>
        <authorList>
            <person name="Dehal P."/>
            <person name="Satou Y."/>
            <person name="Campbell R.K."/>
            <person name="Chapman J."/>
            <person name="Degnan B."/>
            <person name="De Tomaso A."/>
            <person name="Davidson B."/>
            <person name="Di Gregorio A."/>
            <person name="Gelpke M."/>
            <person name="Goodstein D.M."/>
            <person name="Harafuji N."/>
            <person name="Hastings K.E."/>
            <person name="Ho I."/>
            <person name="Hotta K."/>
            <person name="Huang W."/>
            <person name="Kawashima T."/>
            <person name="Lemaire P."/>
            <person name="Martinez D."/>
            <person name="Meinertzhagen I.A."/>
            <person name="Necula S."/>
            <person name="Nonaka M."/>
            <person name="Putnam N."/>
            <person name="Rash S."/>
            <person name="Saiga H."/>
            <person name="Satake M."/>
            <person name="Terry A."/>
            <person name="Yamada L."/>
            <person name="Wang H.G."/>
            <person name="Awazu S."/>
            <person name="Azumi K."/>
            <person name="Boore J."/>
            <person name="Branno M."/>
            <person name="Chin-Bow S."/>
            <person name="DeSantis R."/>
            <person name="Doyle S."/>
            <person name="Francino P."/>
            <person name="Keys D.N."/>
            <person name="Haga S."/>
            <person name="Hayashi H."/>
            <person name="Hino K."/>
            <person name="Imai K.S."/>
            <person name="Inaba K."/>
            <person name="Kano S."/>
            <person name="Kobayashi K."/>
            <person name="Kobayashi M."/>
            <person name="Lee B.I."/>
            <person name="Makabe K.W."/>
            <person name="Manohar C."/>
            <person name="Matassi G."/>
            <person name="Medina M."/>
            <person name="Mochizuki Y."/>
            <person name="Mount S."/>
            <person name="Morishita T."/>
            <person name="Miura S."/>
            <person name="Nakayama A."/>
            <person name="Nishizaka S."/>
            <person name="Nomoto H."/>
            <person name="Ohta F."/>
            <person name="Oishi K."/>
            <person name="Rigoutsos I."/>
            <person name="Sano M."/>
            <person name="Sasaki A."/>
            <person name="Sasakura Y."/>
            <person name="Shoguchi E."/>
            <person name="Shin-i T."/>
            <person name="Spagnuolo A."/>
            <person name="Stainier D."/>
            <person name="Suzuki M.M."/>
            <person name="Tassy O."/>
            <person name="Takatori N."/>
            <person name="Tokuoka M."/>
            <person name="Yagi K."/>
            <person name="Yoshizaki F."/>
            <person name="Wada S."/>
            <person name="Zhang C."/>
            <person name="Hyatt P.D."/>
            <person name="Larimer F."/>
            <person name="Detter C."/>
            <person name="Doggett N."/>
            <person name="Glavina T."/>
            <person name="Hawkins T."/>
            <person name="Richardson P."/>
            <person name="Lucas S."/>
            <person name="Kohara Y."/>
            <person name="Levine M."/>
            <person name="Satoh N."/>
            <person name="Rokhsar D.S."/>
        </authorList>
    </citation>
    <scope>NUCLEOTIDE SEQUENCE [LARGE SCALE GENOMIC DNA]</scope>
</reference>
<organism evidence="1 2">
    <name type="scientific">Ciona intestinalis</name>
    <name type="common">Transparent sea squirt</name>
    <name type="synonym">Ascidia intestinalis</name>
    <dbReference type="NCBI Taxonomy" id="7719"/>
    <lineage>
        <taxon>Eukaryota</taxon>
        <taxon>Metazoa</taxon>
        <taxon>Chordata</taxon>
        <taxon>Tunicata</taxon>
        <taxon>Ascidiacea</taxon>
        <taxon>Phlebobranchia</taxon>
        <taxon>Cionidae</taxon>
        <taxon>Ciona</taxon>
    </lineage>
</organism>
<dbReference type="HOGENOM" id="CLU_3319774_0_0_1"/>
<reference evidence="1" key="4">
    <citation type="submission" date="2025-09" db="UniProtKB">
        <authorList>
            <consortium name="Ensembl"/>
        </authorList>
    </citation>
    <scope>IDENTIFICATION</scope>
</reference>
<reference evidence="1" key="3">
    <citation type="submission" date="2025-08" db="UniProtKB">
        <authorList>
            <consortium name="Ensembl"/>
        </authorList>
    </citation>
    <scope>IDENTIFICATION</scope>
</reference>
<evidence type="ECO:0000313" key="1">
    <source>
        <dbReference type="Ensembl" id="ENSCINP00000034395.1"/>
    </source>
</evidence>
<name>H2XXL1_CIOIN</name>
<protein>
    <submittedName>
        <fullName evidence="1">Uncharacterized protein</fullName>
    </submittedName>
</protein>
<proteinExistence type="predicted"/>
<dbReference type="InParanoid" id="H2XXL1"/>